<feature type="compositionally biased region" description="Polar residues" evidence="1">
    <location>
        <begin position="1"/>
        <end position="10"/>
    </location>
</feature>
<protein>
    <submittedName>
        <fullName evidence="2">Uncharacterized protein</fullName>
    </submittedName>
</protein>
<feature type="region of interest" description="Disordered" evidence="1">
    <location>
        <begin position="1"/>
        <end position="20"/>
    </location>
</feature>
<dbReference type="AlphaFoldDB" id="A0AA36HHA1"/>
<feature type="non-terminal residue" evidence="2">
    <location>
        <position position="1"/>
    </location>
</feature>
<proteinExistence type="predicted"/>
<keyword evidence="3" id="KW-1185">Reference proteome</keyword>
<organism evidence="2 3">
    <name type="scientific">Cylicocyclus nassatus</name>
    <name type="common">Nematode worm</name>
    <dbReference type="NCBI Taxonomy" id="53992"/>
    <lineage>
        <taxon>Eukaryota</taxon>
        <taxon>Metazoa</taxon>
        <taxon>Ecdysozoa</taxon>
        <taxon>Nematoda</taxon>
        <taxon>Chromadorea</taxon>
        <taxon>Rhabditida</taxon>
        <taxon>Rhabditina</taxon>
        <taxon>Rhabditomorpha</taxon>
        <taxon>Strongyloidea</taxon>
        <taxon>Strongylidae</taxon>
        <taxon>Cylicocyclus</taxon>
    </lineage>
</organism>
<dbReference type="EMBL" id="CATQJL010000326">
    <property type="protein sequence ID" value="CAJ0610049.1"/>
    <property type="molecule type" value="Genomic_DNA"/>
</dbReference>
<comment type="caution">
    <text evidence="2">The sequence shown here is derived from an EMBL/GenBank/DDBJ whole genome shotgun (WGS) entry which is preliminary data.</text>
</comment>
<gene>
    <name evidence="2" type="ORF">CYNAS_LOCUS22032</name>
</gene>
<evidence type="ECO:0000313" key="2">
    <source>
        <dbReference type="EMBL" id="CAJ0610049.1"/>
    </source>
</evidence>
<reference evidence="2" key="1">
    <citation type="submission" date="2023-07" db="EMBL/GenBank/DDBJ databases">
        <authorList>
            <consortium name="CYATHOMIX"/>
        </authorList>
    </citation>
    <scope>NUCLEOTIDE SEQUENCE</scope>
    <source>
        <strain evidence="2">N/A</strain>
    </source>
</reference>
<evidence type="ECO:0000256" key="1">
    <source>
        <dbReference type="SAM" id="MobiDB-lite"/>
    </source>
</evidence>
<accession>A0AA36HHA1</accession>
<name>A0AA36HHA1_CYLNA</name>
<sequence>PAISQSTTTDALAGKRAQDKRALAKRSLIQKYNLEHGYDNTLRNPSVDERRRSISLDPEQWFDQVTGSGDKQKKDGAFQKMKRKFSKWKLTSARMD</sequence>
<dbReference type="Proteomes" id="UP001176961">
    <property type="component" value="Unassembled WGS sequence"/>
</dbReference>
<evidence type="ECO:0000313" key="3">
    <source>
        <dbReference type="Proteomes" id="UP001176961"/>
    </source>
</evidence>